<dbReference type="Pfam" id="PF01361">
    <property type="entry name" value="Tautomerase"/>
    <property type="match status" value="1"/>
</dbReference>
<name>A0A1G6AGK0_9HYPH</name>
<dbReference type="AlphaFoldDB" id="A0A1G6AGK0"/>
<reference evidence="4 5" key="1">
    <citation type="submission" date="2016-10" db="EMBL/GenBank/DDBJ databases">
        <authorList>
            <person name="de Groot N.N."/>
        </authorList>
    </citation>
    <scope>NUCLEOTIDE SEQUENCE [LARGE SCALE GENOMIC DNA]</scope>
    <source>
        <strain evidence="4 5">ATCC 35022</strain>
    </source>
</reference>
<gene>
    <name evidence="4" type="ORF">SAMN02982931_00590</name>
</gene>
<dbReference type="STRING" id="665467.SAMN02982931_00590"/>
<proteinExistence type="inferred from homology"/>
<dbReference type="SUPFAM" id="SSF55331">
    <property type="entry name" value="Tautomerase/MIF"/>
    <property type="match status" value="1"/>
</dbReference>
<dbReference type="InterPro" id="IPR004370">
    <property type="entry name" value="4-OT-like_dom"/>
</dbReference>
<comment type="similarity">
    <text evidence="1">Belongs to the 4-oxalocrotonate tautomerase family.</text>
</comment>
<dbReference type="Gene3D" id="3.30.429.10">
    <property type="entry name" value="Macrophage Migration Inhibitory Factor"/>
    <property type="match status" value="1"/>
</dbReference>
<protein>
    <submittedName>
        <fullName evidence="4">4-oxalocrotonate tautomerase</fullName>
    </submittedName>
</protein>
<evidence type="ECO:0000313" key="5">
    <source>
        <dbReference type="Proteomes" id="UP000199071"/>
    </source>
</evidence>
<keyword evidence="2" id="KW-0413">Isomerase</keyword>
<feature type="domain" description="4-oxalocrotonate tautomerase-like" evidence="3">
    <location>
        <begin position="2"/>
        <end position="60"/>
    </location>
</feature>
<dbReference type="EMBL" id="FMXQ01000001">
    <property type="protein sequence ID" value="SDB07535.1"/>
    <property type="molecule type" value="Genomic_DNA"/>
</dbReference>
<sequence length="61" mass="6778">MPEIIVYCAEGRTPEQKKGLMQDLTEAMVKNFNVKSEVVTVQIVEAPKINKAKGGVPFSER</sequence>
<organism evidence="4 5">
    <name type="scientific">Bauldia litoralis</name>
    <dbReference type="NCBI Taxonomy" id="665467"/>
    <lineage>
        <taxon>Bacteria</taxon>
        <taxon>Pseudomonadati</taxon>
        <taxon>Pseudomonadota</taxon>
        <taxon>Alphaproteobacteria</taxon>
        <taxon>Hyphomicrobiales</taxon>
        <taxon>Kaistiaceae</taxon>
        <taxon>Bauldia</taxon>
    </lineage>
</organism>
<evidence type="ECO:0000256" key="1">
    <source>
        <dbReference type="ARBA" id="ARBA00006723"/>
    </source>
</evidence>
<evidence type="ECO:0000313" key="4">
    <source>
        <dbReference type="EMBL" id="SDB07535.1"/>
    </source>
</evidence>
<dbReference type="OrthoDB" id="8098375at2"/>
<dbReference type="GO" id="GO:0016853">
    <property type="term" value="F:isomerase activity"/>
    <property type="evidence" value="ECO:0007669"/>
    <property type="project" value="UniProtKB-KW"/>
</dbReference>
<dbReference type="PANTHER" id="PTHR35530">
    <property type="entry name" value="TAUTOMERASE-RELATED"/>
    <property type="match status" value="1"/>
</dbReference>
<dbReference type="RefSeq" id="WP_090874686.1">
    <property type="nucleotide sequence ID" value="NZ_FMXQ01000001.1"/>
</dbReference>
<dbReference type="Proteomes" id="UP000199071">
    <property type="component" value="Unassembled WGS sequence"/>
</dbReference>
<accession>A0A1G6AGK0</accession>
<dbReference type="InterPro" id="IPR014347">
    <property type="entry name" value="Tautomerase/MIF_sf"/>
</dbReference>
<dbReference type="PANTHER" id="PTHR35530:SF1">
    <property type="entry name" value="2-HYDROXYMUCONATE TAUTOMERASE"/>
    <property type="match status" value="1"/>
</dbReference>
<evidence type="ECO:0000259" key="3">
    <source>
        <dbReference type="Pfam" id="PF01361"/>
    </source>
</evidence>
<keyword evidence="5" id="KW-1185">Reference proteome</keyword>
<evidence type="ECO:0000256" key="2">
    <source>
        <dbReference type="ARBA" id="ARBA00023235"/>
    </source>
</evidence>